<proteinExistence type="predicted"/>
<comment type="caution">
    <text evidence="4">The sequence shown here is derived from an EMBL/GenBank/DDBJ whole genome shotgun (WGS) entry which is preliminary data.</text>
</comment>
<dbReference type="Gene3D" id="3.40.50.2300">
    <property type="match status" value="1"/>
</dbReference>
<dbReference type="InterPro" id="IPR001789">
    <property type="entry name" value="Sig_transdc_resp-reg_receiver"/>
</dbReference>
<evidence type="ECO:0000313" key="5">
    <source>
        <dbReference type="Proteomes" id="UP000292385"/>
    </source>
</evidence>
<dbReference type="SUPFAM" id="SSF52172">
    <property type="entry name" value="CheY-like"/>
    <property type="match status" value="1"/>
</dbReference>
<evidence type="ECO:0000313" key="4">
    <source>
        <dbReference type="EMBL" id="TCC18295.1"/>
    </source>
</evidence>
<feature type="domain" description="Response regulatory" evidence="3">
    <location>
        <begin position="1"/>
        <end position="91"/>
    </location>
</feature>
<dbReference type="PROSITE" id="PS50110">
    <property type="entry name" value="RESPONSE_REGULATORY"/>
    <property type="match status" value="1"/>
</dbReference>
<organism evidence="4 5">
    <name type="scientific">Kribbella speibonae</name>
    <dbReference type="NCBI Taxonomy" id="1572660"/>
    <lineage>
        <taxon>Bacteria</taxon>
        <taxon>Bacillati</taxon>
        <taxon>Actinomycetota</taxon>
        <taxon>Actinomycetes</taxon>
        <taxon>Propionibacteriales</taxon>
        <taxon>Kribbellaceae</taxon>
        <taxon>Kribbella</taxon>
    </lineage>
</organism>
<keyword evidence="1" id="KW-0597">Phosphoprotein</keyword>
<sequence length="157" mass="16863">MNAPKVASLPAFPLLSVTDDSDADVVVLDTALPDDDGLRIARELRDRYPGLGIVLLTSDGEDDILFRALEIGVSARPGHVRRRDRYGDVCQSVDRQDLRRAAVREAGRVQSGSGDHGRPPTGADPAGPPDICLNSTGQPVLDGRLRNLVTECLGRLD</sequence>
<evidence type="ECO:0000259" key="3">
    <source>
        <dbReference type="PROSITE" id="PS50110"/>
    </source>
</evidence>
<evidence type="ECO:0000256" key="1">
    <source>
        <dbReference type="PROSITE-ProRule" id="PRU00169"/>
    </source>
</evidence>
<dbReference type="Proteomes" id="UP000292385">
    <property type="component" value="Unassembled WGS sequence"/>
</dbReference>
<protein>
    <submittedName>
        <fullName evidence="4">Response regulator transcription factor</fullName>
    </submittedName>
</protein>
<evidence type="ECO:0000256" key="2">
    <source>
        <dbReference type="SAM" id="MobiDB-lite"/>
    </source>
</evidence>
<name>A0ABY1ZVH5_9ACTN</name>
<reference evidence="4 5" key="1">
    <citation type="submission" date="2019-02" db="EMBL/GenBank/DDBJ databases">
        <title>Kribbella capetownensis sp. nov. and Kribbella speibonae sp. nov., isolated from soil.</title>
        <authorList>
            <person name="Curtis S.M."/>
            <person name="Norton I."/>
            <person name="Everest G.J."/>
            <person name="Meyers P.R."/>
        </authorList>
    </citation>
    <scope>NUCLEOTIDE SEQUENCE [LARGE SCALE GENOMIC DNA]</scope>
    <source>
        <strain evidence="4 5">SK5</strain>
    </source>
</reference>
<accession>A0ABY1ZVH5</accession>
<gene>
    <name evidence="4" type="ORF">E0H58_36435</name>
</gene>
<feature type="modified residue" description="4-aspartylphosphate" evidence="1">
    <location>
        <position position="29"/>
    </location>
</feature>
<dbReference type="Pfam" id="PF00072">
    <property type="entry name" value="Response_reg"/>
    <property type="match status" value="1"/>
</dbReference>
<keyword evidence="5" id="KW-1185">Reference proteome</keyword>
<dbReference type="EMBL" id="SJJY01000010">
    <property type="protein sequence ID" value="TCC18295.1"/>
    <property type="molecule type" value="Genomic_DNA"/>
</dbReference>
<dbReference type="InterPro" id="IPR011006">
    <property type="entry name" value="CheY-like_superfamily"/>
</dbReference>
<feature type="region of interest" description="Disordered" evidence="2">
    <location>
        <begin position="104"/>
        <end position="137"/>
    </location>
</feature>